<feature type="transmembrane region" description="Helical" evidence="2">
    <location>
        <begin position="32"/>
        <end position="60"/>
    </location>
</feature>
<dbReference type="AlphaFoldDB" id="A0A269ZH83"/>
<dbReference type="InterPro" id="IPR003675">
    <property type="entry name" value="Rce1/LyrA-like_dom"/>
</dbReference>
<keyword evidence="2" id="KW-0812">Transmembrane</keyword>
<accession>A0A269ZH83</accession>
<evidence type="ECO:0000256" key="2">
    <source>
        <dbReference type="SAM" id="Phobius"/>
    </source>
</evidence>
<feature type="transmembrane region" description="Helical" evidence="2">
    <location>
        <begin position="151"/>
        <end position="170"/>
    </location>
</feature>
<reference evidence="4 5" key="1">
    <citation type="submission" date="2017-04" db="EMBL/GenBank/DDBJ databases">
        <title>Kefir bacterial isolates.</title>
        <authorList>
            <person name="Kim Y."/>
            <person name="Blasche S."/>
            <person name="Patil K.R."/>
        </authorList>
    </citation>
    <scope>NUCLEOTIDE SEQUENCE [LARGE SCALE GENOMIC DNA]</scope>
    <source>
        <strain evidence="4 5">OG2</strain>
    </source>
</reference>
<dbReference type="EMBL" id="NCWY01000001">
    <property type="protein sequence ID" value="PAK97167.1"/>
    <property type="molecule type" value="Genomic_DNA"/>
</dbReference>
<feature type="region of interest" description="Disordered" evidence="1">
    <location>
        <begin position="1"/>
        <end position="24"/>
    </location>
</feature>
<proteinExistence type="predicted"/>
<dbReference type="PANTHER" id="PTHR39430">
    <property type="entry name" value="MEMBRANE-ASSOCIATED PROTEASE-RELATED"/>
    <property type="match status" value="1"/>
</dbReference>
<dbReference type="PANTHER" id="PTHR39430:SF1">
    <property type="entry name" value="PROTEASE"/>
    <property type="match status" value="1"/>
</dbReference>
<evidence type="ECO:0000259" key="3">
    <source>
        <dbReference type="Pfam" id="PF02517"/>
    </source>
</evidence>
<feature type="domain" description="CAAX prenyl protease 2/Lysostaphin resistance protein A-like" evidence="3">
    <location>
        <begin position="161"/>
        <end position="252"/>
    </location>
</feature>
<organism evidence="4 5">
    <name type="scientific">Brevibacterium casei</name>
    <dbReference type="NCBI Taxonomy" id="33889"/>
    <lineage>
        <taxon>Bacteria</taxon>
        <taxon>Bacillati</taxon>
        <taxon>Actinomycetota</taxon>
        <taxon>Actinomycetes</taxon>
        <taxon>Micrococcales</taxon>
        <taxon>Brevibacteriaceae</taxon>
        <taxon>Brevibacterium</taxon>
    </lineage>
</organism>
<dbReference type="Pfam" id="PF02517">
    <property type="entry name" value="Rce1-like"/>
    <property type="match status" value="1"/>
</dbReference>
<dbReference type="GO" id="GO:0004175">
    <property type="term" value="F:endopeptidase activity"/>
    <property type="evidence" value="ECO:0007669"/>
    <property type="project" value="UniProtKB-ARBA"/>
</dbReference>
<evidence type="ECO:0000313" key="4">
    <source>
        <dbReference type="EMBL" id="PAK97167.1"/>
    </source>
</evidence>
<dbReference type="RefSeq" id="WP_176472394.1">
    <property type="nucleotide sequence ID" value="NZ_JALXWU010000147.1"/>
</dbReference>
<evidence type="ECO:0000256" key="1">
    <source>
        <dbReference type="SAM" id="MobiDB-lite"/>
    </source>
</evidence>
<comment type="caution">
    <text evidence="4">The sequence shown here is derived from an EMBL/GenBank/DDBJ whole genome shotgun (WGS) entry which is preliminary data.</text>
</comment>
<feature type="transmembrane region" description="Helical" evidence="2">
    <location>
        <begin position="276"/>
        <end position="295"/>
    </location>
</feature>
<keyword evidence="2" id="KW-0472">Membrane</keyword>
<dbReference type="Proteomes" id="UP000216867">
    <property type="component" value="Unassembled WGS sequence"/>
</dbReference>
<feature type="transmembrane region" description="Helical" evidence="2">
    <location>
        <begin position="182"/>
        <end position="207"/>
    </location>
</feature>
<name>A0A269ZH83_9MICO</name>
<protein>
    <recommendedName>
        <fullName evidence="3">CAAX prenyl protease 2/Lysostaphin resistance protein A-like domain-containing protein</fullName>
    </recommendedName>
</protein>
<sequence>MPASQHPSPADSPGHGLPVPTGARDARPTRRVIGVVEILVIAGLLSVFGFAFNAIGILPLLALGITDTQPWTLPDGSGRALGYLVAIVATVGIIAFYLRRRLGVGLTAIGLTRPRWGSAVIGLLVGAAVSAGGTAIAWSGGWVRPAEPATLPSGIVLAVVAVLYLVTYIAQGAGEEVVARGLLLRGTSWWIGLGPAVVLQALFFLAIHVGNPGFTPLYGAFVLSYAIFAGLLVVWQRHLWGAIGVHGGYNVVFFAVDQRGLGLRDVGDTANLSFPDIASTPFFALGAIVLGILLYRRRGGAGRARDFYEA</sequence>
<evidence type="ECO:0000313" key="5">
    <source>
        <dbReference type="Proteomes" id="UP000216867"/>
    </source>
</evidence>
<feature type="transmembrane region" description="Helical" evidence="2">
    <location>
        <begin position="239"/>
        <end position="256"/>
    </location>
</feature>
<feature type="transmembrane region" description="Helical" evidence="2">
    <location>
        <begin position="213"/>
        <end position="234"/>
    </location>
</feature>
<keyword evidence="2" id="KW-1133">Transmembrane helix</keyword>
<dbReference type="GO" id="GO:0080120">
    <property type="term" value="P:CAAX-box protein maturation"/>
    <property type="evidence" value="ECO:0007669"/>
    <property type="project" value="UniProtKB-ARBA"/>
</dbReference>
<feature type="transmembrane region" description="Helical" evidence="2">
    <location>
        <begin position="80"/>
        <end position="98"/>
    </location>
</feature>
<feature type="transmembrane region" description="Helical" evidence="2">
    <location>
        <begin position="119"/>
        <end position="139"/>
    </location>
</feature>
<gene>
    <name evidence="4" type="ORF">B8X04_00890</name>
</gene>